<dbReference type="AlphaFoldDB" id="A0A915KYW4"/>
<keyword evidence="1" id="KW-1185">Reference proteome</keyword>
<dbReference type="Proteomes" id="UP000887565">
    <property type="component" value="Unplaced"/>
</dbReference>
<reference evidence="2" key="1">
    <citation type="submission" date="2022-11" db="UniProtKB">
        <authorList>
            <consortium name="WormBaseParasite"/>
        </authorList>
    </citation>
    <scope>IDENTIFICATION</scope>
</reference>
<dbReference type="WBParaSite" id="nRc.2.0.1.t43380-RA">
    <property type="protein sequence ID" value="nRc.2.0.1.t43380-RA"/>
    <property type="gene ID" value="nRc.2.0.1.g43380"/>
</dbReference>
<name>A0A915KYW4_ROMCU</name>
<proteinExistence type="predicted"/>
<evidence type="ECO:0000313" key="1">
    <source>
        <dbReference type="Proteomes" id="UP000887565"/>
    </source>
</evidence>
<protein>
    <submittedName>
        <fullName evidence="2">Uncharacterized protein</fullName>
    </submittedName>
</protein>
<evidence type="ECO:0000313" key="2">
    <source>
        <dbReference type="WBParaSite" id="nRc.2.0.1.t43380-RA"/>
    </source>
</evidence>
<accession>A0A915KYW4</accession>
<sequence length="148" mass="16684">MASLGVGSSTTEVIPFFSGNPFVEKTQGLLHIYKLNPSEMIRSINSKTLCILSVPAVLSSHDLLQFLAPFGNYWNKWKEKFHLYIKLLRQLGNGKRCLKNVDNLQQFEIVAGGHSQRSARDMQLIVSNINFFAAQSGWSRSLLPCREV</sequence>
<organism evidence="1 2">
    <name type="scientific">Romanomermis culicivorax</name>
    <name type="common">Nematode worm</name>
    <dbReference type="NCBI Taxonomy" id="13658"/>
    <lineage>
        <taxon>Eukaryota</taxon>
        <taxon>Metazoa</taxon>
        <taxon>Ecdysozoa</taxon>
        <taxon>Nematoda</taxon>
        <taxon>Enoplea</taxon>
        <taxon>Dorylaimia</taxon>
        <taxon>Mermithida</taxon>
        <taxon>Mermithoidea</taxon>
        <taxon>Mermithidae</taxon>
        <taxon>Romanomermis</taxon>
    </lineage>
</organism>